<evidence type="ECO:0000313" key="2">
    <source>
        <dbReference type="EMBL" id="GAG97058.1"/>
    </source>
</evidence>
<keyword evidence="1" id="KW-0812">Transmembrane</keyword>
<dbReference type="AlphaFoldDB" id="X1CLL3"/>
<feature type="transmembrane region" description="Helical" evidence="1">
    <location>
        <begin position="171"/>
        <end position="187"/>
    </location>
</feature>
<reference evidence="2" key="1">
    <citation type="journal article" date="2014" name="Front. Microbiol.">
        <title>High frequency of phylogenetically diverse reductive dehalogenase-homologous genes in deep subseafloor sedimentary metagenomes.</title>
        <authorList>
            <person name="Kawai M."/>
            <person name="Futagami T."/>
            <person name="Toyoda A."/>
            <person name="Takaki Y."/>
            <person name="Nishi S."/>
            <person name="Hori S."/>
            <person name="Arai W."/>
            <person name="Tsubouchi T."/>
            <person name="Morono Y."/>
            <person name="Uchiyama I."/>
            <person name="Ito T."/>
            <person name="Fujiyama A."/>
            <person name="Inagaki F."/>
            <person name="Takami H."/>
        </authorList>
    </citation>
    <scope>NUCLEOTIDE SEQUENCE</scope>
    <source>
        <strain evidence="2">Expedition CK06-06</strain>
    </source>
</reference>
<keyword evidence="1" id="KW-1133">Transmembrane helix</keyword>
<organism evidence="2">
    <name type="scientific">marine sediment metagenome</name>
    <dbReference type="NCBI Taxonomy" id="412755"/>
    <lineage>
        <taxon>unclassified sequences</taxon>
        <taxon>metagenomes</taxon>
        <taxon>ecological metagenomes</taxon>
    </lineage>
</organism>
<accession>X1CLL3</accession>
<keyword evidence="1" id="KW-0472">Membrane</keyword>
<comment type="caution">
    <text evidence="2">The sequence shown here is derived from an EMBL/GenBank/DDBJ whole genome shotgun (WGS) entry which is preliminary data.</text>
</comment>
<protein>
    <recommendedName>
        <fullName evidence="3">DUF4386 domain-containing protein</fullName>
    </recommendedName>
</protein>
<evidence type="ECO:0008006" key="3">
    <source>
        <dbReference type="Google" id="ProtNLM"/>
    </source>
</evidence>
<feature type="transmembrane region" description="Helical" evidence="1">
    <location>
        <begin position="7"/>
        <end position="30"/>
    </location>
</feature>
<sequence>MQKLAGLIILIGVAMFTYGDLTVFNTFALYDPELIESNPSGWAFTMLMWGGGAVLVSAGVTLFAWHAQSLKDDKNLKLAVYICSAVAALSALAWVIMSYWRVAVEPQEILAPNQTIDTLGVAYNLLIQVAAIVTGFILLRSGYPKWLAFLVMFLGGFVLVFWIVTGGGPPLANHVVFFLLGIALLLMPSHSPQMVPQVV</sequence>
<gene>
    <name evidence="2" type="ORF">S01H4_37035</name>
</gene>
<feature type="transmembrane region" description="Helical" evidence="1">
    <location>
        <begin position="146"/>
        <end position="165"/>
    </location>
</feature>
<proteinExistence type="predicted"/>
<name>X1CLL3_9ZZZZ</name>
<feature type="transmembrane region" description="Helical" evidence="1">
    <location>
        <begin position="120"/>
        <end position="139"/>
    </location>
</feature>
<evidence type="ECO:0000256" key="1">
    <source>
        <dbReference type="SAM" id="Phobius"/>
    </source>
</evidence>
<dbReference type="EMBL" id="BART01019853">
    <property type="protein sequence ID" value="GAG97058.1"/>
    <property type="molecule type" value="Genomic_DNA"/>
</dbReference>
<feature type="transmembrane region" description="Helical" evidence="1">
    <location>
        <begin position="42"/>
        <end position="66"/>
    </location>
</feature>
<feature type="transmembrane region" description="Helical" evidence="1">
    <location>
        <begin position="78"/>
        <end position="100"/>
    </location>
</feature>